<comment type="subcellular location">
    <subcellularLocation>
        <location evidence="2">Membrane</location>
        <topology evidence="2">Single-pass membrane protein</topology>
    </subcellularLocation>
</comment>
<comment type="similarity">
    <text evidence="11">Belongs to the RING-type zinc finger family. ATL subfamily.</text>
</comment>
<evidence type="ECO:0000313" key="14">
    <source>
        <dbReference type="Proteomes" id="UP001165190"/>
    </source>
</evidence>
<evidence type="ECO:0000256" key="10">
    <source>
        <dbReference type="ARBA" id="ARBA00023136"/>
    </source>
</evidence>
<evidence type="ECO:0000256" key="12">
    <source>
        <dbReference type="SAM" id="Phobius"/>
    </source>
</evidence>
<evidence type="ECO:0000256" key="8">
    <source>
        <dbReference type="ARBA" id="ARBA00022833"/>
    </source>
</evidence>
<evidence type="ECO:0000256" key="4">
    <source>
        <dbReference type="ARBA" id="ARBA00022679"/>
    </source>
</evidence>
<dbReference type="Proteomes" id="UP001165190">
    <property type="component" value="Unassembled WGS sequence"/>
</dbReference>
<evidence type="ECO:0000256" key="5">
    <source>
        <dbReference type="ARBA" id="ARBA00022692"/>
    </source>
</evidence>
<keyword evidence="4" id="KW-0808">Transferase</keyword>
<evidence type="ECO:0000256" key="3">
    <source>
        <dbReference type="ARBA" id="ARBA00012483"/>
    </source>
</evidence>
<dbReference type="GO" id="GO:0016567">
    <property type="term" value="P:protein ubiquitination"/>
    <property type="evidence" value="ECO:0007669"/>
    <property type="project" value="InterPro"/>
</dbReference>
<dbReference type="GO" id="GO:0016020">
    <property type="term" value="C:membrane"/>
    <property type="evidence" value="ECO:0007669"/>
    <property type="project" value="UniProtKB-SubCell"/>
</dbReference>
<evidence type="ECO:0000313" key="13">
    <source>
        <dbReference type="EMBL" id="GMI86669.1"/>
    </source>
</evidence>
<comment type="catalytic activity">
    <reaction evidence="1">
        <text>S-ubiquitinyl-[E2 ubiquitin-conjugating enzyme]-L-cysteine + [acceptor protein]-L-lysine = [E2 ubiquitin-conjugating enzyme]-L-cysteine + N(6)-ubiquitinyl-[acceptor protein]-L-lysine.</text>
        <dbReference type="EC" id="2.3.2.27"/>
    </reaction>
</comment>
<keyword evidence="7" id="KW-0833">Ubl conjugation pathway</keyword>
<protein>
    <recommendedName>
        <fullName evidence="3">RING-type E3 ubiquitin transferase</fullName>
        <ecNumber evidence="3">2.3.2.27</ecNumber>
    </recommendedName>
</protein>
<reference evidence="13" key="1">
    <citation type="submission" date="2023-05" db="EMBL/GenBank/DDBJ databases">
        <title>Genome and transcriptome analyses reveal genes involved in the formation of fine ridges on petal epidermal cells in Hibiscus trionum.</title>
        <authorList>
            <person name="Koshimizu S."/>
            <person name="Masuda S."/>
            <person name="Ishii T."/>
            <person name="Shirasu K."/>
            <person name="Hoshino A."/>
            <person name="Arita M."/>
        </authorList>
    </citation>
    <scope>NUCLEOTIDE SEQUENCE</scope>
    <source>
        <strain evidence="13">Hamamatsu line</strain>
    </source>
</reference>
<evidence type="ECO:0000256" key="9">
    <source>
        <dbReference type="ARBA" id="ARBA00022989"/>
    </source>
</evidence>
<dbReference type="GO" id="GO:0046872">
    <property type="term" value="F:metal ion binding"/>
    <property type="evidence" value="ECO:0007669"/>
    <property type="project" value="UniProtKB-KW"/>
</dbReference>
<evidence type="ECO:0000256" key="6">
    <source>
        <dbReference type="ARBA" id="ARBA00022723"/>
    </source>
</evidence>
<dbReference type="AlphaFoldDB" id="A0A9W7HY85"/>
<dbReference type="EMBL" id="BSYR01000021">
    <property type="protein sequence ID" value="GMI86669.1"/>
    <property type="molecule type" value="Genomic_DNA"/>
</dbReference>
<dbReference type="PANTHER" id="PTHR46905:SF5">
    <property type="entry name" value="RING-TYPE E3 UBIQUITIN TRANSFERASE"/>
    <property type="match status" value="1"/>
</dbReference>
<proteinExistence type="inferred from homology"/>
<name>A0A9W7HY85_HIBTR</name>
<sequence length="150" mass="16774">MTTSTTTSTHFSPQLLQSFHPRKFLLHETPAIPPPQHHTYSINNYLHTNAPMFILLLICTIFSFCGLFCILKRAVRGSISPSPKLADVGVERKALNAFPVVKYATELKPPALDTACVICLSCLIETDRKTDNCSRAETLPVQETMNREEN</sequence>
<evidence type="ECO:0000256" key="11">
    <source>
        <dbReference type="ARBA" id="ARBA00024209"/>
    </source>
</evidence>
<organism evidence="13 14">
    <name type="scientific">Hibiscus trionum</name>
    <name type="common">Flower of an hour</name>
    <dbReference type="NCBI Taxonomy" id="183268"/>
    <lineage>
        <taxon>Eukaryota</taxon>
        <taxon>Viridiplantae</taxon>
        <taxon>Streptophyta</taxon>
        <taxon>Embryophyta</taxon>
        <taxon>Tracheophyta</taxon>
        <taxon>Spermatophyta</taxon>
        <taxon>Magnoliopsida</taxon>
        <taxon>eudicotyledons</taxon>
        <taxon>Gunneridae</taxon>
        <taxon>Pentapetalae</taxon>
        <taxon>rosids</taxon>
        <taxon>malvids</taxon>
        <taxon>Malvales</taxon>
        <taxon>Malvaceae</taxon>
        <taxon>Malvoideae</taxon>
        <taxon>Hibiscus</taxon>
    </lineage>
</organism>
<evidence type="ECO:0000256" key="2">
    <source>
        <dbReference type="ARBA" id="ARBA00004167"/>
    </source>
</evidence>
<feature type="transmembrane region" description="Helical" evidence="12">
    <location>
        <begin position="50"/>
        <end position="71"/>
    </location>
</feature>
<dbReference type="InterPro" id="IPR044602">
    <property type="entry name" value="ATL10/ATL72-79-like"/>
</dbReference>
<comment type="caution">
    <text evidence="13">The sequence shown here is derived from an EMBL/GenBank/DDBJ whole genome shotgun (WGS) entry which is preliminary data.</text>
</comment>
<evidence type="ECO:0000256" key="1">
    <source>
        <dbReference type="ARBA" id="ARBA00000900"/>
    </source>
</evidence>
<keyword evidence="10 12" id="KW-0472">Membrane</keyword>
<dbReference type="PANTHER" id="PTHR46905">
    <property type="entry name" value="RING-H2 FINGER PROTEIN ATL78"/>
    <property type="match status" value="1"/>
</dbReference>
<dbReference type="GO" id="GO:0061630">
    <property type="term" value="F:ubiquitin protein ligase activity"/>
    <property type="evidence" value="ECO:0007669"/>
    <property type="project" value="UniProtKB-EC"/>
</dbReference>
<keyword evidence="9 12" id="KW-1133">Transmembrane helix</keyword>
<accession>A0A9W7HY85</accession>
<evidence type="ECO:0000256" key="7">
    <source>
        <dbReference type="ARBA" id="ARBA00022786"/>
    </source>
</evidence>
<keyword evidence="14" id="KW-1185">Reference proteome</keyword>
<keyword evidence="5 12" id="KW-0812">Transmembrane</keyword>
<keyword evidence="6" id="KW-0479">Metal-binding</keyword>
<dbReference type="EC" id="2.3.2.27" evidence="3"/>
<keyword evidence="8" id="KW-0862">Zinc</keyword>
<gene>
    <name evidence="13" type="ORF">HRI_002336200</name>
</gene>